<dbReference type="EMBL" id="AP014961">
    <property type="protein sequence ID" value="BAS94016.1"/>
    <property type="molecule type" value="Genomic_DNA"/>
</dbReference>
<proteinExistence type="predicted"/>
<keyword evidence="3" id="KW-1185">Reference proteome</keyword>
<feature type="non-terminal residue" evidence="2">
    <location>
        <position position="1"/>
    </location>
</feature>
<dbReference type="Proteomes" id="UP000059680">
    <property type="component" value="Chromosome 5"/>
</dbReference>
<keyword evidence="1" id="KW-0472">Membrane</keyword>
<evidence type="ECO:0000313" key="2">
    <source>
        <dbReference type="EMBL" id="BAS94016.1"/>
    </source>
</evidence>
<dbReference type="PANTHER" id="PTHR36527">
    <property type="entry name" value="OS01G0282866 PROTEIN"/>
    <property type="match status" value="1"/>
</dbReference>
<feature type="transmembrane region" description="Helical" evidence="1">
    <location>
        <begin position="6"/>
        <end position="25"/>
    </location>
</feature>
<keyword evidence="1" id="KW-0812">Transmembrane</keyword>
<keyword evidence="1" id="KW-1133">Transmembrane helix</keyword>
<dbReference type="eggNOG" id="ENOG502RZHV">
    <property type="taxonomic scope" value="Eukaryota"/>
</dbReference>
<organism evidence="2 3">
    <name type="scientific">Oryza sativa subsp. japonica</name>
    <name type="common">Rice</name>
    <dbReference type="NCBI Taxonomy" id="39947"/>
    <lineage>
        <taxon>Eukaryota</taxon>
        <taxon>Viridiplantae</taxon>
        <taxon>Streptophyta</taxon>
        <taxon>Embryophyta</taxon>
        <taxon>Tracheophyta</taxon>
        <taxon>Spermatophyta</taxon>
        <taxon>Magnoliopsida</taxon>
        <taxon>Liliopsida</taxon>
        <taxon>Poales</taxon>
        <taxon>Poaceae</taxon>
        <taxon>BOP clade</taxon>
        <taxon>Oryzoideae</taxon>
        <taxon>Oryzeae</taxon>
        <taxon>Oryzinae</taxon>
        <taxon>Oryza</taxon>
        <taxon>Oryza sativa</taxon>
    </lineage>
</organism>
<name>A0A0P0WMD1_ORYSJ</name>
<sequence length="170" mass="18224">LLLYRVLFFLVLGLVGGGVLILLVLGDEVVHVALRLGELHLVHALARVPVQERLPPEHGRELLADAAEHLLDGGGVADERRRHGEAARRDVTHARLDVVGDPLHEVGRVLVLHVDHLLVHLLGAHLAAEHGRGRQVAAVARVGGAHHVLGVPHLLGELRDSEGAVLLRAA</sequence>
<evidence type="ECO:0000256" key="1">
    <source>
        <dbReference type="SAM" id="Phobius"/>
    </source>
</evidence>
<evidence type="ECO:0000313" key="3">
    <source>
        <dbReference type="Proteomes" id="UP000059680"/>
    </source>
</evidence>
<reference evidence="2 3" key="2">
    <citation type="journal article" date="2013" name="Plant Cell Physiol.">
        <title>Rice Annotation Project Database (RAP-DB): an integrative and interactive database for rice genomics.</title>
        <authorList>
            <person name="Sakai H."/>
            <person name="Lee S.S."/>
            <person name="Tanaka T."/>
            <person name="Numa H."/>
            <person name="Kim J."/>
            <person name="Kawahara Y."/>
            <person name="Wakimoto H."/>
            <person name="Yang C.C."/>
            <person name="Iwamoto M."/>
            <person name="Abe T."/>
            <person name="Yamada Y."/>
            <person name="Muto A."/>
            <person name="Inokuchi H."/>
            <person name="Ikemura T."/>
            <person name="Matsumoto T."/>
            <person name="Sasaki T."/>
            <person name="Itoh T."/>
        </authorList>
    </citation>
    <scope>NUCLEOTIDE SEQUENCE [LARGE SCALE GENOMIC DNA]</scope>
    <source>
        <strain evidence="3">cv. Nipponbare</strain>
    </source>
</reference>
<accession>A0A0P0WMD1</accession>
<dbReference type="PaxDb" id="39947-A0A0P0WMD1"/>
<protein>
    <submittedName>
        <fullName evidence="2">Os05g0413332 protein</fullName>
    </submittedName>
</protein>
<dbReference type="InParanoid" id="A0A0P0WMD1"/>
<reference evidence="2 3" key="3">
    <citation type="journal article" date="2013" name="Rice">
        <title>Improvement of the Oryza sativa Nipponbare reference genome using next generation sequence and optical map data.</title>
        <authorList>
            <person name="Kawahara Y."/>
            <person name="de la Bastide M."/>
            <person name="Hamilton J.P."/>
            <person name="Kanamori H."/>
            <person name="McCombie W.R."/>
            <person name="Ouyang S."/>
            <person name="Schwartz D.C."/>
            <person name="Tanaka T."/>
            <person name="Wu J."/>
            <person name="Zhou S."/>
            <person name="Childs K.L."/>
            <person name="Davidson R.M."/>
            <person name="Lin H."/>
            <person name="Quesada-Ocampo L."/>
            <person name="Vaillancourt B."/>
            <person name="Sakai H."/>
            <person name="Lee S.S."/>
            <person name="Kim J."/>
            <person name="Numa H."/>
            <person name="Itoh T."/>
            <person name="Buell C.R."/>
            <person name="Matsumoto T."/>
        </authorList>
    </citation>
    <scope>NUCLEOTIDE SEQUENCE [LARGE SCALE GENOMIC DNA]</scope>
    <source>
        <strain evidence="3">cv. Nipponbare</strain>
    </source>
</reference>
<dbReference type="PANTHER" id="PTHR36527:SF3">
    <property type="entry name" value="OS01G0282866 PROTEIN"/>
    <property type="match status" value="1"/>
</dbReference>
<dbReference type="AlphaFoldDB" id="A0A0P0WMD1"/>
<dbReference type="Gramene" id="Os05t0413332-00">
    <property type="protein sequence ID" value="Os05t0413332-00"/>
    <property type="gene ID" value="Os05g0413332"/>
</dbReference>
<reference evidence="3" key="1">
    <citation type="journal article" date="2005" name="Nature">
        <title>The map-based sequence of the rice genome.</title>
        <authorList>
            <consortium name="International rice genome sequencing project (IRGSP)"/>
            <person name="Matsumoto T."/>
            <person name="Wu J."/>
            <person name="Kanamori H."/>
            <person name="Katayose Y."/>
            <person name="Fujisawa M."/>
            <person name="Namiki N."/>
            <person name="Mizuno H."/>
            <person name="Yamamoto K."/>
            <person name="Antonio B.A."/>
            <person name="Baba T."/>
            <person name="Sakata K."/>
            <person name="Nagamura Y."/>
            <person name="Aoki H."/>
            <person name="Arikawa K."/>
            <person name="Arita K."/>
            <person name="Bito T."/>
            <person name="Chiden Y."/>
            <person name="Fujitsuka N."/>
            <person name="Fukunaka R."/>
            <person name="Hamada M."/>
            <person name="Harada C."/>
            <person name="Hayashi A."/>
            <person name="Hijishita S."/>
            <person name="Honda M."/>
            <person name="Hosokawa S."/>
            <person name="Ichikawa Y."/>
            <person name="Idonuma A."/>
            <person name="Iijima M."/>
            <person name="Ikeda M."/>
            <person name="Ikeno M."/>
            <person name="Ito K."/>
            <person name="Ito S."/>
            <person name="Ito T."/>
            <person name="Ito Y."/>
            <person name="Ito Y."/>
            <person name="Iwabuchi A."/>
            <person name="Kamiya K."/>
            <person name="Karasawa W."/>
            <person name="Kurita K."/>
            <person name="Katagiri S."/>
            <person name="Kikuta A."/>
            <person name="Kobayashi H."/>
            <person name="Kobayashi N."/>
            <person name="Machita K."/>
            <person name="Maehara T."/>
            <person name="Masukawa M."/>
            <person name="Mizubayashi T."/>
            <person name="Mukai Y."/>
            <person name="Nagasaki H."/>
            <person name="Nagata Y."/>
            <person name="Naito S."/>
            <person name="Nakashima M."/>
            <person name="Nakama Y."/>
            <person name="Nakamichi Y."/>
            <person name="Nakamura M."/>
            <person name="Meguro A."/>
            <person name="Negishi M."/>
            <person name="Ohta I."/>
            <person name="Ohta T."/>
            <person name="Okamoto M."/>
            <person name="Ono N."/>
            <person name="Saji S."/>
            <person name="Sakaguchi M."/>
            <person name="Sakai K."/>
            <person name="Shibata M."/>
            <person name="Shimokawa T."/>
            <person name="Song J."/>
            <person name="Takazaki Y."/>
            <person name="Terasawa K."/>
            <person name="Tsugane M."/>
            <person name="Tsuji K."/>
            <person name="Ueda S."/>
            <person name="Waki K."/>
            <person name="Yamagata H."/>
            <person name="Yamamoto M."/>
            <person name="Yamamoto S."/>
            <person name="Yamane H."/>
            <person name="Yoshiki S."/>
            <person name="Yoshihara R."/>
            <person name="Yukawa K."/>
            <person name="Zhong H."/>
            <person name="Yano M."/>
            <person name="Yuan Q."/>
            <person name="Ouyang S."/>
            <person name="Liu J."/>
            <person name="Jones K.M."/>
            <person name="Gansberger K."/>
            <person name="Moffat K."/>
            <person name="Hill J."/>
            <person name="Bera J."/>
            <person name="Fadrosh D."/>
            <person name="Jin S."/>
            <person name="Johri S."/>
            <person name="Kim M."/>
            <person name="Overton L."/>
            <person name="Reardon M."/>
            <person name="Tsitrin T."/>
            <person name="Vuong H."/>
            <person name="Weaver B."/>
            <person name="Ciecko A."/>
            <person name="Tallon L."/>
            <person name="Jackson J."/>
            <person name="Pai G."/>
            <person name="Aken S.V."/>
            <person name="Utterback T."/>
            <person name="Reidmuller S."/>
            <person name="Feldblyum T."/>
            <person name="Hsiao J."/>
            <person name="Zismann V."/>
            <person name="Iobst S."/>
            <person name="de Vazeille A.R."/>
            <person name="Buell C.R."/>
            <person name="Ying K."/>
            <person name="Li Y."/>
            <person name="Lu T."/>
            <person name="Huang Y."/>
            <person name="Zhao Q."/>
            <person name="Feng Q."/>
            <person name="Zhang L."/>
            <person name="Zhu J."/>
            <person name="Weng Q."/>
            <person name="Mu J."/>
            <person name="Lu Y."/>
            <person name="Fan D."/>
            <person name="Liu Y."/>
            <person name="Guan J."/>
            <person name="Zhang Y."/>
            <person name="Yu S."/>
            <person name="Liu X."/>
            <person name="Zhang Y."/>
            <person name="Hong G."/>
            <person name="Han B."/>
            <person name="Choisne N."/>
            <person name="Demange N."/>
            <person name="Orjeda G."/>
            <person name="Samain S."/>
            <person name="Cattolico L."/>
            <person name="Pelletier E."/>
            <person name="Couloux A."/>
            <person name="Segurens B."/>
            <person name="Wincker P."/>
            <person name="D'Hont A."/>
            <person name="Scarpelli C."/>
            <person name="Weissenbach J."/>
            <person name="Salanoubat M."/>
            <person name="Quetier F."/>
            <person name="Yu Y."/>
            <person name="Kim H.R."/>
            <person name="Rambo T."/>
            <person name="Currie J."/>
            <person name="Collura K."/>
            <person name="Luo M."/>
            <person name="Yang T."/>
            <person name="Ammiraju J.S.S."/>
            <person name="Engler F."/>
            <person name="Soderlund C."/>
            <person name="Wing R.A."/>
            <person name="Palmer L.E."/>
            <person name="de la Bastide M."/>
            <person name="Spiegel L."/>
            <person name="Nascimento L."/>
            <person name="Zutavern T."/>
            <person name="O'Shaughnessy A."/>
            <person name="Dike S."/>
            <person name="Dedhia N."/>
            <person name="Preston R."/>
            <person name="Balija V."/>
            <person name="McCombie W.R."/>
            <person name="Chow T."/>
            <person name="Chen H."/>
            <person name="Chung M."/>
            <person name="Chen C."/>
            <person name="Shaw J."/>
            <person name="Wu H."/>
            <person name="Hsiao K."/>
            <person name="Chao Y."/>
            <person name="Chu M."/>
            <person name="Cheng C."/>
            <person name="Hour A."/>
            <person name="Lee P."/>
            <person name="Lin S."/>
            <person name="Lin Y."/>
            <person name="Liou J."/>
            <person name="Liu S."/>
            <person name="Hsing Y."/>
            <person name="Raghuvanshi S."/>
            <person name="Mohanty A."/>
            <person name="Bharti A.K."/>
            <person name="Gaur A."/>
            <person name="Gupta V."/>
            <person name="Kumar D."/>
            <person name="Ravi V."/>
            <person name="Vij S."/>
            <person name="Kapur A."/>
            <person name="Khurana P."/>
            <person name="Khurana P."/>
            <person name="Khurana J.P."/>
            <person name="Tyagi A.K."/>
            <person name="Gaikwad K."/>
            <person name="Singh A."/>
            <person name="Dalal V."/>
            <person name="Srivastava S."/>
            <person name="Dixit A."/>
            <person name="Pal A.K."/>
            <person name="Ghazi I.A."/>
            <person name="Yadav M."/>
            <person name="Pandit A."/>
            <person name="Bhargava A."/>
            <person name="Sureshbabu K."/>
            <person name="Batra K."/>
            <person name="Sharma T.R."/>
            <person name="Mohapatra T."/>
            <person name="Singh N.K."/>
            <person name="Messing J."/>
            <person name="Nelson A.B."/>
            <person name="Fuks G."/>
            <person name="Kavchok S."/>
            <person name="Keizer G."/>
            <person name="Linton E."/>
            <person name="Llaca V."/>
            <person name="Song R."/>
            <person name="Tanyolac B."/>
            <person name="Young S."/>
            <person name="Ho-Il K."/>
            <person name="Hahn J.H."/>
            <person name="Sangsakoo G."/>
            <person name="Vanavichit A."/>
            <person name="de Mattos Luiz.A.T."/>
            <person name="Zimmer P.D."/>
            <person name="Malone G."/>
            <person name="Dellagostin O."/>
            <person name="de Oliveira A.C."/>
            <person name="Bevan M."/>
            <person name="Bancroft I."/>
            <person name="Minx P."/>
            <person name="Cordum H."/>
            <person name="Wilson R."/>
            <person name="Cheng Z."/>
            <person name="Jin W."/>
            <person name="Jiang J."/>
            <person name="Leong S.A."/>
            <person name="Iwama H."/>
            <person name="Gojobori T."/>
            <person name="Itoh T."/>
            <person name="Niimura Y."/>
            <person name="Fujii Y."/>
            <person name="Habara T."/>
            <person name="Sakai H."/>
            <person name="Sato Y."/>
            <person name="Wilson G."/>
            <person name="Kumar K."/>
            <person name="McCouch S."/>
            <person name="Juretic N."/>
            <person name="Hoen D."/>
            <person name="Wright S."/>
            <person name="Bruskiewich R."/>
            <person name="Bureau T."/>
            <person name="Miyao A."/>
            <person name="Hirochika H."/>
            <person name="Nishikawa T."/>
            <person name="Kadowaki K."/>
            <person name="Sugiura M."/>
            <person name="Burr B."/>
            <person name="Sasaki T."/>
        </authorList>
    </citation>
    <scope>NUCLEOTIDE SEQUENCE [LARGE SCALE GENOMIC DNA]</scope>
    <source>
        <strain evidence="3">cv. Nipponbare</strain>
    </source>
</reference>
<gene>
    <name evidence="2" type="ordered locus">Os05g0413332</name>
    <name evidence="2" type="ORF">OSNPB_050413332</name>
</gene>